<evidence type="ECO:0000313" key="2">
    <source>
        <dbReference type="EnsemblPlants" id="Solyc06g034350.2.1"/>
    </source>
</evidence>
<organism evidence="2">
    <name type="scientific">Solanum lycopersicum</name>
    <name type="common">Tomato</name>
    <name type="synonym">Lycopersicon esculentum</name>
    <dbReference type="NCBI Taxonomy" id="4081"/>
    <lineage>
        <taxon>Eukaryota</taxon>
        <taxon>Viridiplantae</taxon>
        <taxon>Streptophyta</taxon>
        <taxon>Embryophyta</taxon>
        <taxon>Tracheophyta</taxon>
        <taxon>Spermatophyta</taxon>
        <taxon>Magnoliopsida</taxon>
        <taxon>eudicotyledons</taxon>
        <taxon>Gunneridae</taxon>
        <taxon>Pentapetalae</taxon>
        <taxon>asterids</taxon>
        <taxon>lamiids</taxon>
        <taxon>Solanales</taxon>
        <taxon>Solanaceae</taxon>
        <taxon>Solanoideae</taxon>
        <taxon>Solaneae</taxon>
        <taxon>Solanum</taxon>
        <taxon>Solanum subgen. Lycopersicon</taxon>
    </lineage>
</organism>
<proteinExistence type="predicted"/>
<dbReference type="InterPro" id="IPR013087">
    <property type="entry name" value="Znf_C2H2_type"/>
</dbReference>
<gene>
    <name evidence="2" type="primary">LOC104647866</name>
</gene>
<evidence type="ECO:0000259" key="1">
    <source>
        <dbReference type="PROSITE" id="PS00028"/>
    </source>
</evidence>
<dbReference type="EnsemblPlants" id="Solyc06g034350.2.1">
    <property type="protein sequence ID" value="Solyc06g034350.2.1"/>
    <property type="gene ID" value="Solyc06g034350.2"/>
</dbReference>
<reference evidence="2" key="2">
    <citation type="submission" date="2019-01" db="UniProtKB">
        <authorList>
            <consortium name="EnsemblPlants"/>
        </authorList>
    </citation>
    <scope>IDENTIFICATION</scope>
    <source>
        <strain evidence="2">cv. Heinz 1706</strain>
    </source>
</reference>
<dbReference type="OrthoDB" id="1247919at2759"/>
<feature type="domain" description="C2H2-type" evidence="1">
    <location>
        <begin position="10"/>
        <end position="31"/>
    </location>
</feature>
<dbReference type="PaxDb" id="4081-Solyc06g034350.1.1"/>
<dbReference type="InParanoid" id="A0A3Q7GQ67"/>
<dbReference type="AlphaFoldDB" id="A0A3Q7GQ67"/>
<reference evidence="2" key="1">
    <citation type="journal article" date="2012" name="Nature">
        <title>The tomato genome sequence provides insights into fleshy fruit evolution.</title>
        <authorList>
            <consortium name="Tomato Genome Consortium"/>
        </authorList>
    </citation>
    <scope>NUCLEOTIDE SEQUENCE [LARGE SCALE GENOMIC DNA]</scope>
    <source>
        <strain evidence="2">cv. Heinz 1706</strain>
    </source>
</reference>
<keyword evidence="3" id="KW-1185">Reference proteome</keyword>
<protein>
    <recommendedName>
        <fullName evidence="1">C2H2-type domain-containing protein</fullName>
    </recommendedName>
</protein>
<dbReference type="PROSITE" id="PS00028">
    <property type="entry name" value="ZINC_FINGER_C2H2_1"/>
    <property type="match status" value="1"/>
</dbReference>
<name>A0A3Q7GQ67_SOLLC</name>
<dbReference type="Proteomes" id="UP000004994">
    <property type="component" value="Chromosome 6"/>
</dbReference>
<accession>A0A3Q7GQ67</accession>
<evidence type="ECO:0000313" key="3">
    <source>
        <dbReference type="Proteomes" id="UP000004994"/>
    </source>
</evidence>
<dbReference type="Gramene" id="Solyc06g034350.2.1">
    <property type="protein sequence ID" value="Solyc06g034350.2.1"/>
    <property type="gene ID" value="Solyc06g034350.2"/>
</dbReference>
<sequence length="126" mass="14524">MVSHSKFIACRVCDKVFLHALPLLYHFDEVHGRAGYVVATQRSGYPVSRTTPFKLNSIQSQFASRPNDHASFRPMIEESHSKGQAYNDKELNLFGFTKPFNKQLDKSFNFENIEDKDQNVDLELKL</sequence>